<keyword evidence="1" id="KW-0732">Signal</keyword>
<gene>
    <name evidence="2" type="ORF">SAMN02745129_4473</name>
</gene>
<dbReference type="AlphaFoldDB" id="A0A1M5YV00"/>
<feature type="signal peptide" evidence="1">
    <location>
        <begin position="1"/>
        <end position="19"/>
    </location>
</feature>
<keyword evidence="3" id="KW-1185">Reference proteome</keyword>
<dbReference type="Proteomes" id="UP000184268">
    <property type="component" value="Unassembled WGS sequence"/>
</dbReference>
<evidence type="ECO:0000313" key="3">
    <source>
        <dbReference type="Proteomes" id="UP000184268"/>
    </source>
</evidence>
<organism evidence="2 3">
    <name type="scientific">Ferrimonas marina</name>
    <dbReference type="NCBI Taxonomy" id="299255"/>
    <lineage>
        <taxon>Bacteria</taxon>
        <taxon>Pseudomonadati</taxon>
        <taxon>Pseudomonadota</taxon>
        <taxon>Gammaproteobacteria</taxon>
        <taxon>Alteromonadales</taxon>
        <taxon>Ferrimonadaceae</taxon>
        <taxon>Ferrimonas</taxon>
    </lineage>
</organism>
<evidence type="ECO:0000313" key="2">
    <source>
        <dbReference type="EMBL" id="SHI15698.1"/>
    </source>
</evidence>
<name>A0A1M5YV00_9GAMM</name>
<accession>A0A1M5YV00</accession>
<sequence>MKRAICISLLALASTQAQAHGSHMGGSKAYQARMAAQTATVDADSQAKQEVRRYHSWRAVAYRR</sequence>
<dbReference type="EMBL" id="FQXG01000008">
    <property type="protein sequence ID" value="SHI15698.1"/>
    <property type="molecule type" value="Genomic_DNA"/>
</dbReference>
<dbReference type="RefSeq" id="WP_067664718.1">
    <property type="nucleotide sequence ID" value="NZ_FQXG01000008.1"/>
</dbReference>
<evidence type="ECO:0000256" key="1">
    <source>
        <dbReference type="SAM" id="SignalP"/>
    </source>
</evidence>
<protein>
    <submittedName>
        <fullName evidence="2">Uncharacterized protein</fullName>
    </submittedName>
</protein>
<proteinExistence type="predicted"/>
<reference evidence="2 3" key="1">
    <citation type="submission" date="2016-11" db="EMBL/GenBank/DDBJ databases">
        <authorList>
            <person name="Jaros S."/>
            <person name="Januszkiewicz K."/>
            <person name="Wedrychowicz H."/>
        </authorList>
    </citation>
    <scope>NUCLEOTIDE SEQUENCE [LARGE SCALE GENOMIC DNA]</scope>
    <source>
        <strain evidence="2 3">DSM 16917</strain>
    </source>
</reference>
<feature type="chain" id="PRO_5009915356" evidence="1">
    <location>
        <begin position="20"/>
        <end position="64"/>
    </location>
</feature>